<dbReference type="Proteomes" id="UP000092607">
    <property type="component" value="Unassembled WGS sequence"/>
</dbReference>
<evidence type="ECO:0000313" key="6">
    <source>
        <dbReference type="Proteomes" id="UP000092607"/>
    </source>
</evidence>
<dbReference type="PROSITE" id="PS50305">
    <property type="entry name" value="SIRTUIN"/>
    <property type="match status" value="1"/>
</dbReference>
<dbReference type="AlphaFoldDB" id="A0A1B8PVQ8"/>
<dbReference type="InterPro" id="IPR029035">
    <property type="entry name" value="DHS-like_NAD/FAD-binding_dom"/>
</dbReference>
<evidence type="ECO:0000313" key="5">
    <source>
        <dbReference type="EMBL" id="OBX59570.1"/>
    </source>
</evidence>
<evidence type="ECO:0000256" key="2">
    <source>
        <dbReference type="ARBA" id="ARBA00023027"/>
    </source>
</evidence>
<dbReference type="Gene3D" id="3.40.50.1220">
    <property type="entry name" value="TPP-binding domain"/>
    <property type="match status" value="1"/>
</dbReference>
<keyword evidence="3" id="KW-0862">Zinc</keyword>
<dbReference type="GO" id="GO:0046872">
    <property type="term" value="F:metal ion binding"/>
    <property type="evidence" value="ECO:0007669"/>
    <property type="project" value="UniProtKB-KW"/>
</dbReference>
<organism evidence="5 6">
    <name type="scientific">Moraxella lacunata</name>
    <dbReference type="NCBI Taxonomy" id="477"/>
    <lineage>
        <taxon>Bacteria</taxon>
        <taxon>Pseudomonadati</taxon>
        <taxon>Pseudomonadota</taxon>
        <taxon>Gammaproteobacteria</taxon>
        <taxon>Moraxellales</taxon>
        <taxon>Moraxellaceae</taxon>
        <taxon>Moraxella</taxon>
    </lineage>
</organism>
<keyword evidence="1" id="KW-0808">Transferase</keyword>
<keyword evidence="3" id="KW-0479">Metal-binding</keyword>
<name>A0A1B8PVQ8_MORLA</name>
<feature type="domain" description="Deacetylase sirtuin-type" evidence="4">
    <location>
        <begin position="18"/>
        <end position="303"/>
    </location>
</feature>
<dbReference type="InterPro" id="IPR026591">
    <property type="entry name" value="Sirtuin_cat_small_dom_sf"/>
</dbReference>
<feature type="binding site" evidence="3">
    <location>
        <position position="195"/>
    </location>
    <ligand>
        <name>Zn(2+)</name>
        <dbReference type="ChEBI" id="CHEBI:29105"/>
    </ligand>
</feature>
<feature type="binding site" evidence="3">
    <location>
        <position position="160"/>
    </location>
    <ligand>
        <name>Zn(2+)</name>
        <dbReference type="ChEBI" id="CHEBI:29105"/>
    </ligand>
</feature>
<dbReference type="RefSeq" id="WP_065256436.1">
    <property type="nucleotide sequence ID" value="NZ_JARDJM010000047.1"/>
</dbReference>
<evidence type="ECO:0000256" key="1">
    <source>
        <dbReference type="ARBA" id="ARBA00022679"/>
    </source>
</evidence>
<gene>
    <name evidence="5" type="ORF">A9309_00960</name>
</gene>
<keyword evidence="2" id="KW-0520">NAD</keyword>
<evidence type="ECO:0000256" key="3">
    <source>
        <dbReference type="PROSITE-ProRule" id="PRU00236"/>
    </source>
</evidence>
<dbReference type="SUPFAM" id="SSF52467">
    <property type="entry name" value="DHS-like NAD/FAD-binding domain"/>
    <property type="match status" value="1"/>
</dbReference>
<proteinExistence type="predicted"/>
<reference evidence="5 6" key="1">
    <citation type="submission" date="2016-06" db="EMBL/GenBank/DDBJ databases">
        <title>Draft genome of Moraxella lacunata CCUG 57757A.</title>
        <authorList>
            <person name="Salva-Serra F."/>
            <person name="Engstrom-Jakobsson H."/>
            <person name="Thorell K."/>
            <person name="Gonzales-Siles L."/>
            <person name="Karlsson R."/>
            <person name="Boulund F."/>
            <person name="Engstrand L."/>
            <person name="Kristiansson E."/>
            <person name="Moore E."/>
        </authorList>
    </citation>
    <scope>NUCLEOTIDE SEQUENCE [LARGE SCALE GENOMIC DNA]</scope>
    <source>
        <strain evidence="5 6">CCUG 57757A</strain>
    </source>
</reference>
<accession>A0A1B8PVQ8</accession>
<dbReference type="InterPro" id="IPR026590">
    <property type="entry name" value="Ssirtuin_cat_dom"/>
</dbReference>
<feature type="binding site" evidence="3">
    <location>
        <position position="192"/>
    </location>
    <ligand>
        <name>Zn(2+)</name>
        <dbReference type="ChEBI" id="CHEBI:29105"/>
    </ligand>
</feature>
<evidence type="ECO:0000259" key="4">
    <source>
        <dbReference type="PROSITE" id="PS50305"/>
    </source>
</evidence>
<comment type="caution">
    <text evidence="5">The sequence shown here is derived from an EMBL/GenBank/DDBJ whole genome shotgun (WGS) entry which is preliminary data.</text>
</comment>
<sequence>MSRYGFSFGSEIAPAGVDLAYDDKIRLFADKLTQADAILVGGASGMSAASGFRHYYEPDEHFVRQMSAFRDKYGYQSGFDGLYHRYQNSRERWGFFAHWISMILDADVGETYTDIAKLMKNKTFHVMTTNQDFQFEKVFDTDKVSAIQGDWRYIQCSRRCHDEIYDASEIYPKLDKLIDNDLCLADEHIPKCPKCGREMEPWVRSPVFLEGKKYQDEYRKIREFLDEFGGQNIVFLELGVGRMTPMFIQEPFWQLTHQLPNAFYITVNPHHAIIPKALAHKGLAIHADILKVQKDTLGVLGVG</sequence>
<feature type="binding site" evidence="3">
    <location>
        <position position="156"/>
    </location>
    <ligand>
        <name>Zn(2+)</name>
        <dbReference type="ChEBI" id="CHEBI:29105"/>
    </ligand>
</feature>
<dbReference type="EMBL" id="LZMS01000105">
    <property type="protein sequence ID" value="OBX59570.1"/>
    <property type="molecule type" value="Genomic_DNA"/>
</dbReference>
<comment type="caution">
    <text evidence="3">Lacks conserved residue(s) required for the propagation of feature annotation.</text>
</comment>
<dbReference type="Gene3D" id="3.30.1600.10">
    <property type="entry name" value="SIR2/SIRT2 'Small Domain"/>
    <property type="match status" value="1"/>
</dbReference>
<dbReference type="GO" id="GO:0016740">
    <property type="term" value="F:transferase activity"/>
    <property type="evidence" value="ECO:0007669"/>
    <property type="project" value="UniProtKB-KW"/>
</dbReference>
<protein>
    <recommendedName>
        <fullName evidence="4">Deacetylase sirtuin-type domain-containing protein</fullName>
    </recommendedName>
</protein>